<dbReference type="Proteomes" id="UP000294599">
    <property type="component" value="Unassembled WGS sequence"/>
</dbReference>
<comment type="caution">
    <text evidence="4">The sequence shown here is derived from an EMBL/GenBank/DDBJ whole genome shotgun (WGS) entry which is preliminary data.</text>
</comment>
<evidence type="ECO:0008006" key="6">
    <source>
        <dbReference type="Google" id="ProtNLM"/>
    </source>
</evidence>
<dbReference type="Gene3D" id="1.10.1130.10">
    <property type="entry name" value="Flavocytochrome C3, Chain A"/>
    <property type="match status" value="1"/>
</dbReference>
<dbReference type="RefSeq" id="WP_123522956.1">
    <property type="nucleotide sequence ID" value="NZ_JBHLWF010000026.1"/>
</dbReference>
<evidence type="ECO:0000256" key="1">
    <source>
        <dbReference type="ARBA" id="ARBA00022729"/>
    </source>
</evidence>
<gene>
    <name evidence="4" type="ORF">EDC25_11152</name>
</gene>
<evidence type="ECO:0000256" key="3">
    <source>
        <dbReference type="SAM" id="SignalP"/>
    </source>
</evidence>
<dbReference type="PANTHER" id="PTHR35038">
    <property type="entry name" value="DISSIMILATORY SULFITE REDUCTASE SIRA"/>
    <property type="match status" value="1"/>
</dbReference>
<keyword evidence="5" id="KW-1185">Reference proteome</keyword>
<accession>A0A4R3LD47</accession>
<organism evidence="4 5">
    <name type="scientific">Pseudofulvimonas gallinarii</name>
    <dbReference type="NCBI Taxonomy" id="634155"/>
    <lineage>
        <taxon>Bacteria</taxon>
        <taxon>Pseudomonadati</taxon>
        <taxon>Pseudomonadota</taxon>
        <taxon>Gammaproteobacteria</taxon>
        <taxon>Lysobacterales</taxon>
        <taxon>Rhodanobacteraceae</taxon>
        <taxon>Pseudofulvimonas</taxon>
    </lineage>
</organism>
<feature type="signal peptide" evidence="3">
    <location>
        <begin position="1"/>
        <end position="30"/>
    </location>
</feature>
<dbReference type="InterPro" id="IPR051829">
    <property type="entry name" value="Multiheme_Cytochr_ET"/>
</dbReference>
<sequence>MNVLTMFRSVLACCVVMALAIALQAGRAHADISGRVVDIVDGEPIEGAIVSVRARPDLGRVLTDADGHYTLPLNGVPGVVEIGVAVPWDPQSEINYLVNAVQAFDGLSGFQLPLLRSPDMENVAYEPPTAQTCNTCHSRYHQQWLTSRHAGSAVNPWVLDLYAGTGTAGGSAGYVFRDTHDAGHTGFCAACHAPMEDVFTPGEVYLDEVATPAGLNGVSCLACHQIADVDPTHINALNHLGKTDYRFLQGGQPTHLYVWGPLPDVDNGIMQAHYSPLHSDPRLCAACHQYTNPETGAPGQSTYTEWLASPYAQPGPGRRTCQNCHMEKETTAGQIGSQGPQRPASQRSTHRFTGATPQRLSENIDLRIAAQQSGAGLLLTAEVENQCGHNFPTGIDIRNALVVLDVRVGGVPLQQVHGPVLPFWASDDVPGEQPGDYAGWPGKGFAKVLEGRINGVGEVVRPVLFIDAEQAASNTTIPSGHTDVSQYRFAIPAGLPANTEVSITARLLYRRAWRALAVTKGWTQTPGGMPVEIQVQQRSLQLALEPVADGLFADGFEIAR</sequence>
<proteinExistence type="predicted"/>
<dbReference type="SUPFAM" id="SSF48695">
    <property type="entry name" value="Multiheme cytochromes"/>
    <property type="match status" value="1"/>
</dbReference>
<dbReference type="EMBL" id="SMAF01000011">
    <property type="protein sequence ID" value="TCS97772.1"/>
    <property type="molecule type" value="Genomic_DNA"/>
</dbReference>
<keyword evidence="1 3" id="KW-0732">Signal</keyword>
<evidence type="ECO:0000256" key="2">
    <source>
        <dbReference type="SAM" id="MobiDB-lite"/>
    </source>
</evidence>
<dbReference type="InterPro" id="IPR036280">
    <property type="entry name" value="Multihaem_cyt_sf"/>
</dbReference>
<reference evidence="4 5" key="1">
    <citation type="submission" date="2019-03" db="EMBL/GenBank/DDBJ databases">
        <title>Genomic Encyclopedia of Type Strains, Phase IV (KMG-IV): sequencing the most valuable type-strain genomes for metagenomic binning, comparative biology and taxonomic classification.</title>
        <authorList>
            <person name="Goeker M."/>
        </authorList>
    </citation>
    <scope>NUCLEOTIDE SEQUENCE [LARGE SCALE GENOMIC DNA]</scope>
    <source>
        <strain evidence="4 5">DSM 21944</strain>
    </source>
</reference>
<evidence type="ECO:0000313" key="5">
    <source>
        <dbReference type="Proteomes" id="UP000294599"/>
    </source>
</evidence>
<name>A0A4R3LD47_9GAMM</name>
<dbReference type="OrthoDB" id="9814800at2"/>
<evidence type="ECO:0000313" key="4">
    <source>
        <dbReference type="EMBL" id="TCS97772.1"/>
    </source>
</evidence>
<feature type="compositionally biased region" description="Polar residues" evidence="2">
    <location>
        <begin position="331"/>
        <end position="347"/>
    </location>
</feature>
<feature type="region of interest" description="Disordered" evidence="2">
    <location>
        <begin position="330"/>
        <end position="351"/>
    </location>
</feature>
<feature type="chain" id="PRO_5030099268" description="Cytochrome c-552/4 domain-containing protein" evidence="3">
    <location>
        <begin position="31"/>
        <end position="560"/>
    </location>
</feature>
<dbReference type="SUPFAM" id="SSF49464">
    <property type="entry name" value="Carboxypeptidase regulatory domain-like"/>
    <property type="match status" value="1"/>
</dbReference>
<dbReference type="AlphaFoldDB" id="A0A4R3LD47"/>
<dbReference type="Gene3D" id="2.60.40.1120">
    <property type="entry name" value="Carboxypeptidase-like, regulatory domain"/>
    <property type="match status" value="1"/>
</dbReference>
<dbReference type="InterPro" id="IPR008969">
    <property type="entry name" value="CarboxyPept-like_regulatory"/>
</dbReference>
<protein>
    <recommendedName>
        <fullName evidence="6">Cytochrome c-552/4 domain-containing protein</fullName>
    </recommendedName>
</protein>